<dbReference type="PRINTS" id="PR00633">
    <property type="entry name" value="RCCNDNSATION"/>
</dbReference>
<keyword evidence="4" id="KW-0732">Signal</keyword>
<dbReference type="PROSITE" id="PS50012">
    <property type="entry name" value="RCC1_3"/>
    <property type="match status" value="11"/>
</dbReference>
<feature type="repeat" description="RCC1" evidence="3">
    <location>
        <begin position="578"/>
        <end position="635"/>
    </location>
</feature>
<evidence type="ECO:0000256" key="3">
    <source>
        <dbReference type="PROSITE-ProRule" id="PRU00235"/>
    </source>
</evidence>
<feature type="repeat" description="RCC1" evidence="3">
    <location>
        <begin position="404"/>
        <end position="461"/>
    </location>
</feature>
<dbReference type="PANTHER" id="PTHR45982">
    <property type="entry name" value="REGULATOR OF CHROMOSOME CONDENSATION"/>
    <property type="match status" value="1"/>
</dbReference>
<dbReference type="SUPFAM" id="SSF50985">
    <property type="entry name" value="RCC1/BLIP-II"/>
    <property type="match status" value="2"/>
</dbReference>
<dbReference type="Pfam" id="PF25390">
    <property type="entry name" value="WD40_RLD"/>
    <property type="match status" value="2"/>
</dbReference>
<dbReference type="Gene3D" id="2.130.10.30">
    <property type="entry name" value="Regulator of chromosome condensation 1/beta-lactamase-inhibitor protein II"/>
    <property type="match status" value="4"/>
</dbReference>
<keyword evidence="2" id="KW-0677">Repeat</keyword>
<dbReference type="PROSITE" id="PS00626">
    <property type="entry name" value="RCC1_2"/>
    <property type="match status" value="12"/>
</dbReference>
<evidence type="ECO:0000256" key="2">
    <source>
        <dbReference type="ARBA" id="ARBA00022737"/>
    </source>
</evidence>
<dbReference type="InterPro" id="IPR000408">
    <property type="entry name" value="Reg_chr_condens"/>
</dbReference>
<feature type="repeat" description="RCC1" evidence="3">
    <location>
        <begin position="520"/>
        <end position="577"/>
    </location>
</feature>
<feature type="repeat" description="RCC1" evidence="3">
    <location>
        <begin position="928"/>
        <end position="985"/>
    </location>
</feature>
<dbReference type="InterPro" id="IPR051553">
    <property type="entry name" value="Ran_GTPase-activating"/>
</dbReference>
<feature type="repeat" description="RCC1" evidence="3">
    <location>
        <begin position="986"/>
        <end position="1043"/>
    </location>
</feature>
<dbReference type="GO" id="GO:0005737">
    <property type="term" value="C:cytoplasm"/>
    <property type="evidence" value="ECO:0007669"/>
    <property type="project" value="TreeGrafter"/>
</dbReference>
<organism evidence="6 7">
    <name type="scientific">Cafeteria roenbergensis</name>
    <name type="common">Marine flagellate</name>
    <dbReference type="NCBI Taxonomy" id="33653"/>
    <lineage>
        <taxon>Eukaryota</taxon>
        <taxon>Sar</taxon>
        <taxon>Stramenopiles</taxon>
        <taxon>Bigyra</taxon>
        <taxon>Opalozoa</taxon>
        <taxon>Bicosoecida</taxon>
        <taxon>Cafeteriaceae</taxon>
        <taxon>Cafeteria</taxon>
    </lineage>
</organism>
<dbReference type="Proteomes" id="UP000324907">
    <property type="component" value="Unassembled WGS sequence"/>
</dbReference>
<feature type="domain" description="RCC1-like" evidence="5">
    <location>
        <begin position="387"/>
        <end position="714"/>
    </location>
</feature>
<dbReference type="GO" id="GO:0005085">
    <property type="term" value="F:guanyl-nucleotide exchange factor activity"/>
    <property type="evidence" value="ECO:0007669"/>
    <property type="project" value="TreeGrafter"/>
</dbReference>
<gene>
    <name evidence="6" type="ORF">FNF28_04631</name>
</gene>
<feature type="repeat" description="RCC1" evidence="3">
    <location>
        <begin position="636"/>
        <end position="693"/>
    </location>
</feature>
<sequence length="1232" mass="123821">MHTVRVVLLVAVLAARGGSGEGSRPSQWNGQPLPPIRAEGAIPPWAGARNPAAVRSLVPVEVVLARHIHSVNAGVRVPRGNNASNAVAAGVLPLDGAPVNGTASASVWIGLRVGDNGDASCAPLAAWERRARLSAAATDLGGAGRNVTRQIEAMQALNASSARNDTSLLRAAFSWRPRATELPRADGECEWAASWLRRWNGTAPGSWGVHLAGTGRAHVGAECWVDDGSGGAGPGSPWDIRDMAPAGIDLAVLVLIPGVPAGVALSHSELLDHAVFRPRVAGGWVWSRTEQAWRSWAGAKLAVTLPPLEFRGNVTAGVAVHLGVVGSLPLWAEAGCLPCNETTTTVRAHAWAESDLDSGAVRESPPGPAELATPAVWTQTTAGSGHSLAVSAGGSHSLVLLEDGSVRAFGRGQYGQLGYGLRHDVGDTLESLPSVKGGVSLGGRAVAVSAGGSHSLALLEDGSVRAFGQGAYGQLGYGSTGNVGDTLESLPSVKGGVPLGGQALAVSAGSDHSLVLLEDGSVRAFGRGNSGQLGYGSTNNTGDTQATLPSVMGGVPLGGRAVAVSAGELHSLVLLEDGSVRAFGLGGSGQLGYGSTDNVGDTEATLPSVKGGVPLGGRAVAVSAGGSHSLVLLEDGSVRAFGSGGSGQLGYGSTDDVGRTEASLPSVKGGVPLGGRAVAVSAGGSHSLVLLEDGSVRAFGFGSYGRLGYGSTDDVGRTLATLPSEMGGVPLGGRAVAVSAGGSHSLVLLEDGSVRAFGHGQHGKLGYGSTVNLRGCQVWSRSSVQSLPRRYGGLSVSLSAGGSHSLVLLEDGSVRAFGHGQHGQLGYGSTVNVGDTQASLPSVKGSVPLGGRAVAVSAGGSHSLVLLEDGRVRAFGSGGYGRLGYGSTANVGVTQATLPSEMGGLSLGGRAVAVSAGGSHSLVLLEDGSVRAFGYGGSGQLGYGSTDDVGRTLATLPSEMGGVPLGGRAVAVSAGGSHSLVLLEDGSVRAFGFGGYGQLGYGSTDDVGRTLASLPSEMGGVPLGGRAVAVSAGRYHSLVLLEDGSVRAFGSEGYGRLGYGSTNNVADTSVSWASALDPVSAETVAMPGGQGCSPHSVVTPALLYAGTPSLPQAAAHIDASAFSSPVFPASRLMQGQHLTPSAIVRRPSGSAGQSGCSPGSYSRAVDDSSAFSSSACDLLESSDWDVFRLNDLLVRQGRCQHNDCSVLRDAGWDRRTPAIVAEIRFARWSGGC</sequence>
<dbReference type="Pfam" id="PF13540">
    <property type="entry name" value="RCC1_2"/>
    <property type="match status" value="1"/>
</dbReference>
<keyword evidence="1" id="KW-0344">Guanine-nucleotide releasing factor</keyword>
<feature type="repeat" description="RCC1" evidence="3">
    <location>
        <begin position="812"/>
        <end position="869"/>
    </location>
</feature>
<feature type="domain" description="RCC1-like" evidence="5">
    <location>
        <begin position="793"/>
        <end position="1067"/>
    </location>
</feature>
<accession>A0A5A8DBQ4</accession>
<feature type="repeat" description="RCC1" evidence="3">
    <location>
        <begin position="694"/>
        <end position="751"/>
    </location>
</feature>
<dbReference type="InterPro" id="IPR009091">
    <property type="entry name" value="RCC1/BLIP-II"/>
</dbReference>
<evidence type="ECO:0000256" key="4">
    <source>
        <dbReference type="SAM" id="SignalP"/>
    </source>
</evidence>
<evidence type="ECO:0000313" key="6">
    <source>
        <dbReference type="EMBL" id="KAA0162688.1"/>
    </source>
</evidence>
<evidence type="ECO:0000259" key="5">
    <source>
        <dbReference type="Pfam" id="PF25390"/>
    </source>
</evidence>
<dbReference type="PANTHER" id="PTHR45982:SF1">
    <property type="entry name" value="REGULATOR OF CHROMOSOME CONDENSATION"/>
    <property type="match status" value="1"/>
</dbReference>
<feature type="signal peptide" evidence="4">
    <location>
        <begin position="1"/>
        <end position="22"/>
    </location>
</feature>
<comment type="caution">
    <text evidence="6">The sequence shown here is derived from an EMBL/GenBank/DDBJ whole genome shotgun (WGS) entry which is preliminary data.</text>
</comment>
<proteinExistence type="predicted"/>
<dbReference type="InterPro" id="IPR058923">
    <property type="entry name" value="RCC1-like_dom"/>
</dbReference>
<name>A0A5A8DBQ4_CAFRO</name>
<feature type="repeat" description="RCC1" evidence="3">
    <location>
        <begin position="752"/>
        <end position="811"/>
    </location>
</feature>
<dbReference type="AlphaFoldDB" id="A0A5A8DBQ4"/>
<evidence type="ECO:0000256" key="1">
    <source>
        <dbReference type="ARBA" id="ARBA00022658"/>
    </source>
</evidence>
<feature type="chain" id="PRO_5022951272" description="RCC1-like domain-containing protein" evidence="4">
    <location>
        <begin position="23"/>
        <end position="1232"/>
    </location>
</feature>
<protein>
    <recommendedName>
        <fullName evidence="5">RCC1-like domain-containing protein</fullName>
    </recommendedName>
</protein>
<dbReference type="EMBL" id="VLTL01000078">
    <property type="protein sequence ID" value="KAA0162688.1"/>
    <property type="molecule type" value="Genomic_DNA"/>
</dbReference>
<reference evidence="6 7" key="1">
    <citation type="submission" date="2019-07" db="EMBL/GenBank/DDBJ databases">
        <title>Genomes of Cafeteria roenbergensis.</title>
        <authorList>
            <person name="Fischer M.G."/>
            <person name="Hackl T."/>
            <person name="Roman M."/>
        </authorList>
    </citation>
    <scope>NUCLEOTIDE SEQUENCE [LARGE SCALE GENOMIC DNA]</scope>
    <source>
        <strain evidence="6 7">RCC970-E3</strain>
    </source>
</reference>
<feature type="repeat" description="RCC1" evidence="3">
    <location>
        <begin position="462"/>
        <end position="519"/>
    </location>
</feature>
<evidence type="ECO:0000313" key="7">
    <source>
        <dbReference type="Proteomes" id="UP000324907"/>
    </source>
</evidence>
<feature type="repeat" description="RCC1" evidence="3">
    <location>
        <begin position="870"/>
        <end position="927"/>
    </location>
</feature>